<dbReference type="PATRIC" id="fig|159743.3.peg.6102"/>
<dbReference type="Gene3D" id="3.40.50.1100">
    <property type="match status" value="2"/>
</dbReference>
<feature type="domain" description="Tryptophan synthase beta chain-like PALP" evidence="14">
    <location>
        <begin position="92"/>
        <end position="404"/>
    </location>
</feature>
<feature type="modified residue" description="N6-(pyridoxal phosphate)lysine" evidence="13">
    <location>
        <position position="112"/>
    </location>
</feature>
<dbReference type="RefSeq" id="WP_044649097.1">
    <property type="nucleotide sequence ID" value="NZ_JTHP01000106.1"/>
</dbReference>
<dbReference type="InterPro" id="IPR037158">
    <property type="entry name" value="Thr_synth_N_sf"/>
</dbReference>
<gene>
    <name evidence="16" type="ORF">QD47_27400</name>
</gene>
<comment type="cofactor">
    <cofactor evidence="1 13">
        <name>pyridoxal 5'-phosphate</name>
        <dbReference type="ChEBI" id="CHEBI:597326"/>
    </cofactor>
</comment>
<keyword evidence="17" id="KW-1185">Reference proteome</keyword>
<dbReference type="OrthoDB" id="9763107at2"/>
<evidence type="ECO:0000313" key="16">
    <source>
        <dbReference type="EMBL" id="KJD42593.1"/>
    </source>
</evidence>
<evidence type="ECO:0000256" key="3">
    <source>
        <dbReference type="ARBA" id="ARBA00004979"/>
    </source>
</evidence>
<dbReference type="InterPro" id="IPR036052">
    <property type="entry name" value="TrpB-like_PALP_sf"/>
</dbReference>
<name>A0A0D7WV45_9BACL</name>
<dbReference type="CDD" id="cd01560">
    <property type="entry name" value="Thr-synth_2"/>
    <property type="match status" value="1"/>
</dbReference>
<dbReference type="Gene3D" id="3.90.1380.10">
    <property type="entry name" value="Threonine synthase, N-terminal domain"/>
    <property type="match status" value="1"/>
</dbReference>
<evidence type="ECO:0000259" key="15">
    <source>
        <dbReference type="Pfam" id="PF14821"/>
    </source>
</evidence>
<organism evidence="16 17">
    <name type="scientific">Paenibacillus terrae</name>
    <dbReference type="NCBI Taxonomy" id="159743"/>
    <lineage>
        <taxon>Bacteria</taxon>
        <taxon>Bacillati</taxon>
        <taxon>Bacillota</taxon>
        <taxon>Bacilli</taxon>
        <taxon>Bacillales</taxon>
        <taxon>Paenibacillaceae</taxon>
        <taxon>Paenibacillus</taxon>
    </lineage>
</organism>
<feature type="domain" description="Threonine synthase N-terminal" evidence="15">
    <location>
        <begin position="2"/>
        <end position="80"/>
    </location>
</feature>
<comment type="catalytic activity">
    <reaction evidence="11">
        <text>O-phospho-L-homoserine + H2O = L-threonine + phosphate</text>
        <dbReference type="Rhea" id="RHEA:10840"/>
        <dbReference type="ChEBI" id="CHEBI:15377"/>
        <dbReference type="ChEBI" id="CHEBI:43474"/>
        <dbReference type="ChEBI" id="CHEBI:57590"/>
        <dbReference type="ChEBI" id="CHEBI:57926"/>
        <dbReference type="EC" id="4.2.3.1"/>
    </reaction>
</comment>
<dbReference type="GO" id="GO:0009088">
    <property type="term" value="P:threonine biosynthetic process"/>
    <property type="evidence" value="ECO:0007669"/>
    <property type="project" value="UniProtKB-UniRule"/>
</dbReference>
<dbReference type="PANTHER" id="PTHR42690:SF1">
    <property type="entry name" value="THREONINE SYNTHASE-LIKE 2"/>
    <property type="match status" value="1"/>
</dbReference>
<evidence type="ECO:0000256" key="13">
    <source>
        <dbReference type="PIRSR" id="PIRSR604450-51"/>
    </source>
</evidence>
<keyword evidence="10 16" id="KW-0456">Lyase</keyword>
<dbReference type="InterPro" id="IPR051166">
    <property type="entry name" value="Threonine_Synthase"/>
</dbReference>
<comment type="caution">
    <text evidence="16">The sequence shown here is derived from an EMBL/GenBank/DDBJ whole genome shotgun (WGS) entry which is preliminary data.</text>
</comment>
<dbReference type="PROSITE" id="PS00165">
    <property type="entry name" value="DEHYDRATASE_SER_THR"/>
    <property type="match status" value="1"/>
</dbReference>
<proteinExistence type="inferred from homology"/>
<dbReference type="GO" id="GO:0030170">
    <property type="term" value="F:pyridoxal phosphate binding"/>
    <property type="evidence" value="ECO:0007669"/>
    <property type="project" value="InterPro"/>
</dbReference>
<dbReference type="InterPro" id="IPR000634">
    <property type="entry name" value="Ser/Thr_deHydtase_PyrdxlP-BS"/>
</dbReference>
<dbReference type="SUPFAM" id="SSF53686">
    <property type="entry name" value="Tryptophan synthase beta subunit-like PLP-dependent enzymes"/>
    <property type="match status" value="1"/>
</dbReference>
<evidence type="ECO:0000256" key="1">
    <source>
        <dbReference type="ARBA" id="ARBA00001933"/>
    </source>
</evidence>
<protein>
    <recommendedName>
        <fullName evidence="6 12">Threonine synthase</fullName>
        <ecNumber evidence="5 12">4.2.3.1</ecNumber>
    </recommendedName>
</protein>
<comment type="pathway">
    <text evidence="3">Amino-acid biosynthesis; L-threonine biosynthesis; L-threonine from L-aspartate: step 5/5.</text>
</comment>
<evidence type="ECO:0000256" key="4">
    <source>
        <dbReference type="ARBA" id="ARBA00005517"/>
    </source>
</evidence>
<evidence type="ECO:0000256" key="7">
    <source>
        <dbReference type="ARBA" id="ARBA00022605"/>
    </source>
</evidence>
<comment type="function">
    <text evidence="2">Catalyzes the gamma-elimination of phosphate from L-phosphohomoserine and the beta-addition of water to produce L-threonine.</text>
</comment>
<evidence type="ECO:0000259" key="14">
    <source>
        <dbReference type="Pfam" id="PF00291"/>
    </source>
</evidence>
<evidence type="ECO:0000256" key="12">
    <source>
        <dbReference type="NCBIfam" id="TIGR00260"/>
    </source>
</evidence>
<keyword evidence="7" id="KW-0028">Amino-acid biosynthesis</keyword>
<evidence type="ECO:0000313" key="17">
    <source>
        <dbReference type="Proteomes" id="UP000032534"/>
    </source>
</evidence>
<dbReference type="InterPro" id="IPR001926">
    <property type="entry name" value="TrpB-like_PALP"/>
</dbReference>
<keyword evidence="8" id="KW-0791">Threonine biosynthesis</keyword>
<dbReference type="PANTHER" id="PTHR42690">
    <property type="entry name" value="THREONINE SYNTHASE FAMILY MEMBER"/>
    <property type="match status" value="1"/>
</dbReference>
<evidence type="ECO:0000256" key="8">
    <source>
        <dbReference type="ARBA" id="ARBA00022697"/>
    </source>
</evidence>
<dbReference type="EC" id="4.2.3.1" evidence="5 12"/>
<evidence type="ECO:0000256" key="10">
    <source>
        <dbReference type="ARBA" id="ARBA00023239"/>
    </source>
</evidence>
<dbReference type="Pfam" id="PF00291">
    <property type="entry name" value="PALP"/>
    <property type="match status" value="1"/>
</dbReference>
<dbReference type="GO" id="GO:0004795">
    <property type="term" value="F:threonine synthase activity"/>
    <property type="evidence" value="ECO:0007669"/>
    <property type="project" value="UniProtKB-UniRule"/>
</dbReference>
<sequence length="463" mass="52171">MRYISTRGGVEAKGFIDTVLMGLADDGGLMVPEQIPVVSAATLEQWATLSYRELLLEVFALYINDEIPREDLEQLVERSYASFRHPEVTPVKKINDSLYILELFHGPTFAFKDVALQFMGEFYSYVSKKQNEIIHILGATSGDTGAAAIQGVRGKEGIKICILHPHQKVSKVQELQMTTVDDKNVLNLSVKGNFDDCQKVIKDLFADLDFKGKHHLRAINSINFVRILAQTVYYFYAYFRAQETAGTKKINISVPSGNFGNIFSGFLAKKMGLPIHKLIIATNENNILERFVKTGEYKPGGFKSTYSPSMDIQVASNFERYLYYFLGEDAAKVTEYMNTLKTEGRIVISAEDLKRVQQDFEALGASNEKCLELISKYKAEYGYLLDPHTACGIAAYEAYNGDGEVCVTFATAHPAKFDEAIRLVDIKQEFPVQIEQLFSKSQHQQVVEHDEAEIVRQLEAFYV</sequence>
<dbReference type="EMBL" id="JTHP01000106">
    <property type="protein sequence ID" value="KJD42593.1"/>
    <property type="molecule type" value="Genomic_DNA"/>
</dbReference>
<dbReference type="FunFam" id="3.90.1380.10:FF:000003">
    <property type="entry name" value="THR4p Threonine synthase"/>
    <property type="match status" value="1"/>
</dbReference>
<dbReference type="InterPro" id="IPR029144">
    <property type="entry name" value="Thr_synth_N"/>
</dbReference>
<comment type="similarity">
    <text evidence="4">Belongs to the threonine synthase family.</text>
</comment>
<dbReference type="AlphaFoldDB" id="A0A0D7WV45"/>
<evidence type="ECO:0000256" key="2">
    <source>
        <dbReference type="ARBA" id="ARBA00003648"/>
    </source>
</evidence>
<dbReference type="InterPro" id="IPR004450">
    <property type="entry name" value="Thr_synthase-like"/>
</dbReference>
<dbReference type="Proteomes" id="UP000032534">
    <property type="component" value="Unassembled WGS sequence"/>
</dbReference>
<keyword evidence="9 13" id="KW-0663">Pyridoxal phosphate</keyword>
<accession>A0A0D7WV45</accession>
<evidence type="ECO:0000256" key="11">
    <source>
        <dbReference type="ARBA" id="ARBA00049144"/>
    </source>
</evidence>
<reference evidence="16 17" key="1">
    <citation type="submission" date="2014-11" db="EMBL/GenBank/DDBJ databases">
        <title>Draft Genome Sequences of Paenibacillus polymyxa NRRL B-30509 and Paenibacillus terrae NRRL B-30644, Strains from a Poultry Environment that Produce Tridecaptin A and Paenicidins.</title>
        <authorList>
            <person name="van Belkum M.J."/>
            <person name="Lohans C.T."/>
            <person name="Vederas J.C."/>
        </authorList>
    </citation>
    <scope>NUCLEOTIDE SEQUENCE [LARGE SCALE GENOMIC DNA]</scope>
    <source>
        <strain evidence="16 17">NRRL B-30644</strain>
    </source>
</reference>
<evidence type="ECO:0000256" key="9">
    <source>
        <dbReference type="ARBA" id="ARBA00022898"/>
    </source>
</evidence>
<dbReference type="NCBIfam" id="TIGR00260">
    <property type="entry name" value="thrC"/>
    <property type="match status" value="1"/>
</dbReference>
<evidence type="ECO:0000256" key="6">
    <source>
        <dbReference type="ARBA" id="ARBA00018679"/>
    </source>
</evidence>
<dbReference type="Pfam" id="PF14821">
    <property type="entry name" value="Thr_synth_N"/>
    <property type="match status" value="1"/>
</dbReference>
<evidence type="ECO:0000256" key="5">
    <source>
        <dbReference type="ARBA" id="ARBA00013028"/>
    </source>
</evidence>